<dbReference type="Proteomes" id="UP000273140">
    <property type="component" value="Unassembled WGS sequence"/>
</dbReference>
<feature type="binding site" evidence="6">
    <location>
        <position position="531"/>
    </location>
    <ligand>
        <name>Zn(2+)</name>
        <dbReference type="ChEBI" id="CHEBI:29105"/>
        <note>catalytic</note>
    </ligand>
</feature>
<dbReference type="GO" id="GO:0004222">
    <property type="term" value="F:metalloendopeptidase activity"/>
    <property type="evidence" value="ECO:0007669"/>
    <property type="project" value="UniProtKB-UniRule"/>
</dbReference>
<dbReference type="GO" id="GO:0006508">
    <property type="term" value="P:proteolysis"/>
    <property type="evidence" value="ECO:0007669"/>
    <property type="project" value="UniProtKB-UniRule"/>
</dbReference>
<dbReference type="GO" id="GO:0046872">
    <property type="term" value="F:metal ion binding"/>
    <property type="evidence" value="ECO:0007669"/>
    <property type="project" value="UniProtKB-UniRule"/>
</dbReference>
<gene>
    <name evidence="8" type="ORF">ALQ07_02291</name>
</gene>
<dbReference type="Pfam" id="PF12561">
    <property type="entry name" value="TagA"/>
    <property type="match status" value="1"/>
</dbReference>
<reference evidence="8 9" key="1">
    <citation type="submission" date="2018-08" db="EMBL/GenBank/DDBJ databases">
        <title>Recombination of ecologically and evolutionarily significant loci maintains genetic cohesion in the Pseudomonas syringae species complex.</title>
        <authorList>
            <person name="Dillon M."/>
            <person name="Thakur S."/>
            <person name="Almeida R.N.D."/>
            <person name="Weir B.S."/>
            <person name="Guttman D.S."/>
        </authorList>
    </citation>
    <scope>NUCLEOTIDE SEQUENCE [LARGE SCALE GENOMIC DNA]</scope>
    <source>
        <strain evidence="8 9">ICMP 19074</strain>
    </source>
</reference>
<proteinExistence type="predicted"/>
<protein>
    <submittedName>
        <fullName evidence="8">Metalloprotease</fullName>
    </submittedName>
</protein>
<evidence type="ECO:0000256" key="6">
    <source>
        <dbReference type="PROSITE-ProRule" id="PRU01031"/>
    </source>
</evidence>
<dbReference type="InterPro" id="IPR022218">
    <property type="entry name" value="TagA_dom"/>
</dbReference>
<dbReference type="PROSITE" id="PS51694">
    <property type="entry name" value="PEPTIDASE_M66"/>
    <property type="match status" value="1"/>
</dbReference>
<comment type="caution">
    <text evidence="8">The sequence shown here is derived from an EMBL/GenBank/DDBJ whole genome shotgun (WGS) entry which is preliminary data.</text>
</comment>
<dbReference type="InterPro" id="IPR048990">
    <property type="entry name" value="StcE_b-sandwich"/>
</dbReference>
<dbReference type="RefSeq" id="WP_017699840.1">
    <property type="nucleotide sequence ID" value="NZ_RBRB01000386.1"/>
</dbReference>
<comment type="cofactor">
    <cofactor evidence="6">
        <name>Zn(2+)</name>
        <dbReference type="ChEBI" id="CHEBI:29105"/>
    </cofactor>
    <text evidence="6">Binds 1 zinc ion per subunit.</text>
</comment>
<evidence type="ECO:0000256" key="2">
    <source>
        <dbReference type="ARBA" id="ARBA00022723"/>
    </source>
</evidence>
<dbReference type="AlphaFoldDB" id="A0A3M4K7Q4"/>
<evidence type="ECO:0000313" key="9">
    <source>
        <dbReference type="Proteomes" id="UP000273140"/>
    </source>
</evidence>
<keyword evidence="1 6" id="KW-0645">Protease</keyword>
<dbReference type="InterPro" id="IPR051256">
    <property type="entry name" value="Dictomallein"/>
</dbReference>
<feature type="binding site" evidence="6">
    <location>
        <position position="527"/>
    </location>
    <ligand>
        <name>Zn(2+)</name>
        <dbReference type="ChEBI" id="CHEBI:29105"/>
        <note>catalytic</note>
    </ligand>
</feature>
<dbReference type="Gene3D" id="2.80.10.50">
    <property type="match status" value="1"/>
</dbReference>
<dbReference type="Gene3D" id="2.60.120.1230">
    <property type="match status" value="3"/>
</dbReference>
<keyword evidence="4 6" id="KW-0862">Zinc</keyword>
<evidence type="ECO:0000256" key="5">
    <source>
        <dbReference type="ARBA" id="ARBA00023049"/>
    </source>
</evidence>
<accession>A0A3M4K7Q4</accession>
<organism evidence="8 9">
    <name type="scientific">Pseudomonas syringae pv. actinidiae</name>
    <dbReference type="NCBI Taxonomy" id="103796"/>
    <lineage>
        <taxon>Bacteria</taxon>
        <taxon>Pseudomonadati</taxon>
        <taxon>Pseudomonadota</taxon>
        <taxon>Gammaproteobacteria</taxon>
        <taxon>Pseudomonadales</taxon>
        <taxon>Pseudomonadaceae</taxon>
        <taxon>Pseudomonas</taxon>
        <taxon>Pseudomonas syringae</taxon>
    </lineage>
</organism>
<dbReference type="PANTHER" id="PTHR39540:SF1">
    <property type="entry name" value="DICTOMALLEIN-1-RELATED"/>
    <property type="match status" value="1"/>
</dbReference>
<evidence type="ECO:0000313" key="8">
    <source>
        <dbReference type="EMBL" id="RMQ25322.1"/>
    </source>
</evidence>
<dbReference type="CDD" id="cd00161">
    <property type="entry name" value="beta-trefoil_Ricin-like"/>
    <property type="match status" value="1"/>
</dbReference>
<feature type="binding site" evidence="6">
    <location>
        <position position="537"/>
    </location>
    <ligand>
        <name>Zn(2+)</name>
        <dbReference type="ChEBI" id="CHEBI:29105"/>
        <note>catalytic</note>
    </ligand>
</feature>
<evidence type="ECO:0000256" key="1">
    <source>
        <dbReference type="ARBA" id="ARBA00022670"/>
    </source>
</evidence>
<evidence type="ECO:0000256" key="4">
    <source>
        <dbReference type="ARBA" id="ARBA00022833"/>
    </source>
</evidence>
<keyword evidence="2 6" id="KW-0479">Metal-binding</keyword>
<dbReference type="PANTHER" id="PTHR39540">
    <property type="match status" value="1"/>
</dbReference>
<dbReference type="Pfam" id="PF10462">
    <property type="entry name" value="Peptidase_M66"/>
    <property type="match status" value="1"/>
</dbReference>
<dbReference type="EMBL" id="RBRB01000386">
    <property type="protein sequence ID" value="RMQ25322.1"/>
    <property type="molecule type" value="Genomic_DNA"/>
</dbReference>
<name>A0A3M4K7Q4_PSESF</name>
<feature type="active site" evidence="6">
    <location>
        <position position="528"/>
    </location>
</feature>
<evidence type="ECO:0000256" key="3">
    <source>
        <dbReference type="ARBA" id="ARBA00022801"/>
    </source>
</evidence>
<evidence type="ECO:0000259" key="7">
    <source>
        <dbReference type="PROSITE" id="PS51694"/>
    </source>
</evidence>
<feature type="domain" description="Peptidase M66" evidence="7">
    <location>
        <begin position="378"/>
        <end position="632"/>
    </location>
</feature>
<dbReference type="Pfam" id="PF20944">
    <property type="entry name" value="StcE_b-sandwich"/>
    <property type="match status" value="2"/>
</dbReference>
<keyword evidence="5 6" id="KW-0482">Metalloprotease</keyword>
<dbReference type="InterPro" id="IPR019503">
    <property type="entry name" value="Peptidase_M66_dom"/>
</dbReference>
<sequence length="980" mass="107733">MNDEIVFTLVSDEFQARPYAGLTTQSFDIVGQGDGSVGIRNQYSDVVVSMTTTRVWASTYAGNQSQSFDIRKYPDGSCTIHSKYYPVVIEMTDSGVTPKAFVDGDLAQRFYLVCQGDGSTGIRKVSRVFNTRKRPNDLQGPLVASVQFAQSQIFSARPTAGGSQPYLTARRKALLMVKPAGNINALSVTVYDSGGVVLGSLILNKPYQLPKTVYHVASIKSDTAFDLLSGPAYTLKNPNEISRLSDHSGAFLLEKLQQHEWIDIETEDGSRVDEIYLPLCSALNGRIVRVHSTADGPLTVFFDGRELSVQKGETYQFKCVSGSWVSDVEWGNRTLVYAEKTWSAVIPAHWIKPGITLHFDSGQVSGDLKSLQVGGATELLINTIDIGMLIEPRNAYTFAVTPGYHRQYFQTIPVTRLVVNNYESLYLSQVMLPDGTLLTDFDPSEGGWHIGTMRQRIGKELISLGINHANYGINCFEGEADWTPYVVAQLTAHNNRGKYANGIQVHGGSGGGGIVTLDSSISTEFSHELGHNFGLGHYPGGFDGSVHQDADGVNSTWGWDMDLRLFLPNFRPEISHVETCLEGRCQSPFFGRSFGTDPMASGSPMSSLNKFVLHTPYTAAITQTFLESKPVFAQDSSTGFRKWDPDTQSMEPYAHRVDVMRPVLASNADLTEGAISALLNKSRLVKVWMWENNWVPSIHIPPASSFNAHCIIITVESNTRGRSQLYINGRVISVMPGFAKSYISSGSSWNECIVLDGEMSRVTAPNSELSRPALTAFLNKHRVVRVAMWDGNWASSIDVPPASPANNRRVIVIDQQATYATRLDINGLIIPVPTGAMMYFLSDGSQWNDYAHLIDTSIERSPKAFGVPVTTLVGYYDPQTALPSYVYPALHGAYGFIYADDSATLIDTDCQLWVTSSGQEPLRFKLDNNRIRSSVMNAFHINVAESSGGRTVKIICNGKTVAERFILPAKVPLTYTVNGE</sequence>
<keyword evidence="3 6" id="KW-0378">Hydrolase</keyword>